<name>A0A5B1C8V3_9BACT</name>
<dbReference type="InterPro" id="IPR014001">
    <property type="entry name" value="Helicase_ATP-bd"/>
</dbReference>
<dbReference type="SMART" id="SM00957">
    <property type="entry name" value="SecA_DEAD"/>
    <property type="match status" value="1"/>
</dbReference>
<evidence type="ECO:0000256" key="3">
    <source>
        <dbReference type="ARBA" id="ARBA00022490"/>
    </source>
</evidence>
<evidence type="ECO:0000313" key="14">
    <source>
        <dbReference type="Proteomes" id="UP000322699"/>
    </source>
</evidence>
<dbReference type="InterPro" id="IPR011130">
    <property type="entry name" value="SecA_preprotein_X-link_dom"/>
</dbReference>
<evidence type="ECO:0000256" key="6">
    <source>
        <dbReference type="ARBA" id="ARBA00022927"/>
    </source>
</evidence>
<dbReference type="SUPFAM" id="SSF81767">
    <property type="entry name" value="Pre-protein crosslinking domain of SecA"/>
    <property type="match status" value="1"/>
</dbReference>
<keyword evidence="4" id="KW-0547">Nucleotide-binding</keyword>
<dbReference type="PANTHER" id="PTHR30612">
    <property type="entry name" value="SECA INNER MEMBRANE COMPONENT OF SEC PROTEIN SECRETION SYSTEM"/>
    <property type="match status" value="1"/>
</dbReference>
<dbReference type="Pfam" id="PF21090">
    <property type="entry name" value="P-loop_SecA"/>
    <property type="match status" value="1"/>
</dbReference>
<dbReference type="GO" id="GO:0043952">
    <property type="term" value="P:protein transport by the Sec complex"/>
    <property type="evidence" value="ECO:0007669"/>
    <property type="project" value="TreeGrafter"/>
</dbReference>
<dbReference type="Pfam" id="PF01043">
    <property type="entry name" value="SecA_PP_bind"/>
    <property type="match status" value="1"/>
</dbReference>
<keyword evidence="8" id="KW-0811">Translocation</keyword>
<evidence type="ECO:0000256" key="9">
    <source>
        <dbReference type="ARBA" id="ARBA00023136"/>
    </source>
</evidence>
<dbReference type="CDD" id="cd18803">
    <property type="entry name" value="SF2_C_secA"/>
    <property type="match status" value="1"/>
</dbReference>
<reference evidence="13 14" key="1">
    <citation type="submission" date="2019-08" db="EMBL/GenBank/DDBJ databases">
        <title>Deep-cultivation of Planctomycetes and their phenomic and genomic characterization uncovers novel biology.</title>
        <authorList>
            <person name="Wiegand S."/>
            <person name="Jogler M."/>
            <person name="Boedeker C."/>
            <person name="Pinto D."/>
            <person name="Vollmers J."/>
            <person name="Rivas-Marin E."/>
            <person name="Kohn T."/>
            <person name="Peeters S.H."/>
            <person name="Heuer A."/>
            <person name="Rast P."/>
            <person name="Oberbeckmann S."/>
            <person name="Bunk B."/>
            <person name="Jeske O."/>
            <person name="Meyerdierks A."/>
            <person name="Storesund J.E."/>
            <person name="Kallscheuer N."/>
            <person name="Luecker S."/>
            <person name="Lage O.M."/>
            <person name="Pohl T."/>
            <person name="Merkel B.J."/>
            <person name="Hornburger P."/>
            <person name="Mueller R.-W."/>
            <person name="Bruemmer F."/>
            <person name="Labrenz M."/>
            <person name="Spormann A.M."/>
            <person name="Op Den Camp H."/>
            <person name="Overmann J."/>
            <person name="Amann R."/>
            <person name="Jetten M.S.M."/>
            <person name="Mascher T."/>
            <person name="Medema M.H."/>
            <person name="Devos D.P."/>
            <person name="Kaster A.-K."/>
            <person name="Ovreas L."/>
            <person name="Rohde M."/>
            <person name="Galperin M.Y."/>
            <person name="Jogler C."/>
        </authorList>
    </citation>
    <scope>NUCLEOTIDE SEQUENCE [LARGE SCALE GENOMIC DNA]</scope>
    <source>
        <strain evidence="13 14">LF1</strain>
    </source>
</reference>
<dbReference type="Gene3D" id="3.40.50.300">
    <property type="entry name" value="P-loop containing nucleotide triphosphate hydrolases"/>
    <property type="match status" value="2"/>
</dbReference>
<dbReference type="SUPFAM" id="SSF52540">
    <property type="entry name" value="P-loop containing nucleoside triphosphate hydrolases"/>
    <property type="match status" value="2"/>
</dbReference>
<dbReference type="InterPro" id="IPR001650">
    <property type="entry name" value="Helicase_C-like"/>
</dbReference>
<evidence type="ECO:0000256" key="5">
    <source>
        <dbReference type="ARBA" id="ARBA00022840"/>
    </source>
</evidence>
<evidence type="ECO:0000259" key="10">
    <source>
        <dbReference type="PROSITE" id="PS51192"/>
    </source>
</evidence>
<dbReference type="GO" id="GO:0017038">
    <property type="term" value="P:protein import"/>
    <property type="evidence" value="ECO:0007669"/>
    <property type="project" value="InterPro"/>
</dbReference>
<dbReference type="RefSeq" id="WP_149752500.1">
    <property type="nucleotide sequence ID" value="NZ_LWSK01000081.1"/>
</dbReference>
<feature type="domain" description="Helicase C-terminal" evidence="11">
    <location>
        <begin position="454"/>
        <end position="610"/>
    </location>
</feature>
<keyword evidence="3" id="KW-0963">Cytoplasm</keyword>
<keyword evidence="6" id="KW-0653">Protein transport</keyword>
<proteinExistence type="predicted"/>
<organism evidence="13 14">
    <name type="scientific">Rubripirellula obstinata</name>
    <dbReference type="NCBI Taxonomy" id="406547"/>
    <lineage>
        <taxon>Bacteria</taxon>
        <taxon>Pseudomonadati</taxon>
        <taxon>Planctomycetota</taxon>
        <taxon>Planctomycetia</taxon>
        <taxon>Pirellulales</taxon>
        <taxon>Pirellulaceae</taxon>
        <taxon>Rubripirellula</taxon>
    </lineage>
</organism>
<keyword evidence="5" id="KW-0067">ATP-binding</keyword>
<dbReference type="PROSITE" id="PS51192">
    <property type="entry name" value="HELICASE_ATP_BIND_1"/>
    <property type="match status" value="1"/>
</dbReference>
<dbReference type="EMBL" id="VRLW01000001">
    <property type="protein sequence ID" value="KAA1257578.1"/>
    <property type="molecule type" value="Genomic_DNA"/>
</dbReference>
<dbReference type="GO" id="GO:0031522">
    <property type="term" value="C:cell envelope Sec protein transport complex"/>
    <property type="evidence" value="ECO:0007669"/>
    <property type="project" value="TreeGrafter"/>
</dbReference>
<dbReference type="PRINTS" id="PR00906">
    <property type="entry name" value="SECA"/>
</dbReference>
<dbReference type="PROSITE" id="PS51196">
    <property type="entry name" value="SECA_MOTOR_DEAD"/>
    <property type="match status" value="1"/>
</dbReference>
<dbReference type="GO" id="GO:0005524">
    <property type="term" value="F:ATP binding"/>
    <property type="evidence" value="ECO:0007669"/>
    <property type="project" value="UniProtKB-KW"/>
</dbReference>
<keyword evidence="14" id="KW-1185">Reference proteome</keyword>
<evidence type="ECO:0000256" key="8">
    <source>
        <dbReference type="ARBA" id="ARBA00023010"/>
    </source>
</evidence>
<dbReference type="GO" id="GO:0005886">
    <property type="term" value="C:plasma membrane"/>
    <property type="evidence" value="ECO:0007669"/>
    <property type="project" value="TreeGrafter"/>
</dbReference>
<evidence type="ECO:0000256" key="4">
    <source>
        <dbReference type="ARBA" id="ARBA00022741"/>
    </source>
</evidence>
<keyword evidence="1" id="KW-0813">Transport</keyword>
<dbReference type="FunFam" id="3.40.50.300:FF:000429">
    <property type="entry name" value="Preprotein translocase subunit SecA"/>
    <property type="match status" value="1"/>
</dbReference>
<dbReference type="GO" id="GO:0006886">
    <property type="term" value="P:intracellular protein transport"/>
    <property type="evidence" value="ECO:0007669"/>
    <property type="project" value="InterPro"/>
</dbReference>
<dbReference type="PROSITE" id="PS51194">
    <property type="entry name" value="HELICASE_CTER"/>
    <property type="match status" value="1"/>
</dbReference>
<dbReference type="Proteomes" id="UP000322699">
    <property type="component" value="Unassembled WGS sequence"/>
</dbReference>
<feature type="domain" description="SecA family profile" evidence="12">
    <location>
        <begin position="7"/>
        <end position="600"/>
    </location>
</feature>
<evidence type="ECO:0000256" key="1">
    <source>
        <dbReference type="ARBA" id="ARBA00022448"/>
    </source>
</evidence>
<protein>
    <submittedName>
        <fullName evidence="13">Preprotein translocase subunit SecA</fullName>
    </submittedName>
</protein>
<dbReference type="InterPro" id="IPR014018">
    <property type="entry name" value="SecA_motor_DEAD"/>
</dbReference>
<evidence type="ECO:0000256" key="2">
    <source>
        <dbReference type="ARBA" id="ARBA00022475"/>
    </source>
</evidence>
<dbReference type="InterPro" id="IPR000185">
    <property type="entry name" value="SecA"/>
</dbReference>
<accession>A0A5B1C8V3</accession>
<evidence type="ECO:0000259" key="11">
    <source>
        <dbReference type="PROSITE" id="PS51194"/>
    </source>
</evidence>
<dbReference type="InterPro" id="IPR027417">
    <property type="entry name" value="P-loop_NTPase"/>
</dbReference>
<feature type="domain" description="Helicase ATP-binding" evidence="10">
    <location>
        <begin position="98"/>
        <end position="257"/>
    </location>
</feature>
<dbReference type="InterPro" id="IPR044722">
    <property type="entry name" value="SecA_SF2_C"/>
</dbReference>
<dbReference type="SMART" id="SM00958">
    <property type="entry name" value="SecA_PP_bind"/>
    <property type="match status" value="1"/>
</dbReference>
<keyword evidence="7" id="KW-1278">Translocase</keyword>
<evidence type="ECO:0000256" key="7">
    <source>
        <dbReference type="ARBA" id="ARBA00022967"/>
    </source>
</evidence>
<evidence type="ECO:0000313" key="13">
    <source>
        <dbReference type="EMBL" id="KAA1257578.1"/>
    </source>
</evidence>
<dbReference type="GO" id="GO:0006605">
    <property type="term" value="P:protein targeting"/>
    <property type="evidence" value="ECO:0007669"/>
    <property type="project" value="InterPro"/>
</dbReference>
<dbReference type="InterPro" id="IPR036670">
    <property type="entry name" value="SecA_X-link_sf"/>
</dbReference>
<dbReference type="Pfam" id="PF07517">
    <property type="entry name" value="SecA_DEAD"/>
    <property type="match status" value="1"/>
</dbReference>
<dbReference type="AlphaFoldDB" id="A0A5B1C8V3"/>
<dbReference type="CDD" id="cd17928">
    <property type="entry name" value="DEXDc_SecA"/>
    <property type="match status" value="1"/>
</dbReference>
<dbReference type="PANTHER" id="PTHR30612:SF0">
    <property type="entry name" value="CHLOROPLAST PROTEIN-TRANSPORTING ATPASE"/>
    <property type="match status" value="1"/>
</dbReference>
<gene>
    <name evidence="13" type="ORF">LF1_00650</name>
</gene>
<keyword evidence="9" id="KW-0472">Membrane</keyword>
<evidence type="ECO:0000259" key="12">
    <source>
        <dbReference type="PROSITE" id="PS51196"/>
    </source>
</evidence>
<sequence>MIAISPTQQDRSALARQTKRLLRQPDWLPSMIGRARNVAQSLQDAPPTDLRRHTEYLRRFVQSGQDPRTDSVLVLSAAGVVEAIRRSLGLTLFDVQIHAGLIVSLGAVAEMQTGEGKTLSVAIPAYTASLSGAGVHVATPTDYLAKRDHEKLKPAFELLGVSTGLVIDSSTTTEKQAAYRADITYAAANTFGFDYLRDQIAFDAGDHHRRAKRFYSLAKPDQRQETKLQRGLSAVIVDEIDHVLIDDAVSPLLLSGSKDGQSPDAPIHVAAKEWADRLSVGDDFEFFGRSQVRLTDQGFDRVYDSDASTWIVHPSLIRPWHEYVIAALRAKHLYQRDIHFVVRDESVQIVDSSTGRVFQDRTWSDGLQQAIEARESLPIQPETQALARITRQRFFRGYRFIGGMTGTATGCESEFASVYGLAMETVPPRLPSKRVEMPIQVSLDKDSKWAMIAEQTEAMIDVGRAVLIGTLSIAESLEVASVLESKGIGFELLNGIQDADEAALVALAGQSGAVTVATNLAGRGTDIPLSDEVKRAGGLHVIVTQKHTLARVDRQLVGRCARCGDPGSSQTFVSADDALVANHAPWIARAIGRYSNSPSSEMPDVSKNLLRVQTRQQQAASASRKRLLASDHDVSKLWSSSDQTPARCWQL</sequence>
<dbReference type="GO" id="GO:0005829">
    <property type="term" value="C:cytosol"/>
    <property type="evidence" value="ECO:0007669"/>
    <property type="project" value="TreeGrafter"/>
</dbReference>
<comment type="caution">
    <text evidence="13">The sequence shown here is derived from an EMBL/GenBank/DDBJ whole genome shotgun (WGS) entry which is preliminary data.</text>
</comment>
<keyword evidence="2" id="KW-1003">Cell membrane</keyword>
<dbReference type="Gene3D" id="3.90.1440.10">
    <property type="entry name" value="SecA, preprotein cross-linking domain"/>
    <property type="match status" value="1"/>
</dbReference>
<dbReference type="InterPro" id="IPR011115">
    <property type="entry name" value="SecA_DEAD"/>
</dbReference>